<name>A0AA41QQK2_9HYPH</name>
<keyword evidence="4" id="KW-0503">Monooxygenase</keyword>
<dbReference type="PANTHER" id="PTHR32332:SF20">
    <property type="entry name" value="2-NITROPROPANE DIOXYGENASE-LIKE PROTEIN"/>
    <property type="match status" value="1"/>
</dbReference>
<dbReference type="SUPFAM" id="SSF51412">
    <property type="entry name" value="Inosine monophosphate dehydrogenase (IMPDH)"/>
    <property type="match status" value="1"/>
</dbReference>
<dbReference type="AlphaFoldDB" id="A0AA41QQK2"/>
<evidence type="ECO:0000256" key="3">
    <source>
        <dbReference type="ARBA" id="ARBA00023002"/>
    </source>
</evidence>
<dbReference type="PANTHER" id="PTHR32332">
    <property type="entry name" value="2-NITROPROPANE DIOXYGENASE"/>
    <property type="match status" value="1"/>
</dbReference>
<dbReference type="Pfam" id="PF03060">
    <property type="entry name" value="NMO"/>
    <property type="match status" value="1"/>
</dbReference>
<proteinExistence type="predicted"/>
<organism evidence="4 5">
    <name type="scientific">Paradevosia shaoguanensis</name>
    <dbReference type="NCBI Taxonomy" id="1335043"/>
    <lineage>
        <taxon>Bacteria</taxon>
        <taxon>Pseudomonadati</taxon>
        <taxon>Pseudomonadota</taxon>
        <taxon>Alphaproteobacteria</taxon>
        <taxon>Hyphomicrobiales</taxon>
        <taxon>Devosiaceae</taxon>
        <taxon>Paradevosia</taxon>
    </lineage>
</organism>
<evidence type="ECO:0000256" key="2">
    <source>
        <dbReference type="ARBA" id="ARBA00022643"/>
    </source>
</evidence>
<keyword evidence="1" id="KW-0285">Flavoprotein</keyword>
<comment type="caution">
    <text evidence="4">The sequence shown here is derived from an EMBL/GenBank/DDBJ whole genome shotgun (WGS) entry which is preliminary data.</text>
</comment>
<reference evidence="4" key="1">
    <citation type="submission" date="2022-03" db="EMBL/GenBank/DDBJ databases">
        <title>The complete genome sequence of a Methyloterrigena soli.</title>
        <authorList>
            <person name="Zi Z."/>
        </authorList>
    </citation>
    <scope>NUCLEOTIDE SEQUENCE</scope>
    <source>
        <strain evidence="4">M48</strain>
    </source>
</reference>
<dbReference type="EMBL" id="JALAZD010000001">
    <property type="protein sequence ID" value="MCI0127836.1"/>
    <property type="molecule type" value="Genomic_DNA"/>
</dbReference>
<keyword evidence="5" id="KW-1185">Reference proteome</keyword>
<dbReference type="GO" id="GO:0018580">
    <property type="term" value="F:nitronate monooxygenase activity"/>
    <property type="evidence" value="ECO:0007669"/>
    <property type="project" value="InterPro"/>
</dbReference>
<evidence type="ECO:0000256" key="1">
    <source>
        <dbReference type="ARBA" id="ARBA00022630"/>
    </source>
</evidence>
<protein>
    <submittedName>
        <fullName evidence="4">Nitronate monooxygenase</fullName>
    </submittedName>
</protein>
<dbReference type="RefSeq" id="WP_281736179.1">
    <property type="nucleotide sequence ID" value="NZ_JAKETQ010000001.1"/>
</dbReference>
<dbReference type="InterPro" id="IPR004136">
    <property type="entry name" value="NMO"/>
</dbReference>
<dbReference type="InterPro" id="IPR013785">
    <property type="entry name" value="Aldolase_TIM"/>
</dbReference>
<keyword evidence="2" id="KW-0288">FMN</keyword>
<sequence>MKLHTDICAILKCRYPIALAGMGGVARFELASAVTHAGGFAFMGMVREPETLIRTEVQRMRKAGHEHFGINVIPAATDPALLDRQIGLCIDLGVPVVGLFWEIDRRVVERLRKAGVMVTHQIGSADEAIEAEDAGAQIIIAQGVEAGGHVRGNEPLGQLLPKVVEAVSVPVLAAGGIARGADIVTALALGAQGVVLGTALMATREAFAHDYHKERLVAANGGDTRLTADFHVNWPAGAKVRVLGNSVTSGRHGSPFSSTRIVIGHEDERPIYRFSTDSPLKGMSGQFEEMALYAGTGVGEISDIPSAGERMRRLVAEASDWLGASTLGTAESSSPVCYAGEIHGVYLGYIEGDELQSELAAVAGQCGALLRAYQRGERADGLPPFDIRALYYARAYLALTGRLKGRQPVAAPVLAGESAELAVERLEEGLALRLGALNPRVGEDGLRSLLSGLLASIQVNRRARNGAKPLWHWEATS</sequence>
<keyword evidence="3" id="KW-0560">Oxidoreductase</keyword>
<dbReference type="Proteomes" id="UP001156140">
    <property type="component" value="Unassembled WGS sequence"/>
</dbReference>
<gene>
    <name evidence="4" type="ORF">ML536_13480</name>
</gene>
<accession>A0AA41QQK2</accession>
<evidence type="ECO:0000313" key="5">
    <source>
        <dbReference type="Proteomes" id="UP001156140"/>
    </source>
</evidence>
<evidence type="ECO:0000313" key="4">
    <source>
        <dbReference type="EMBL" id="MCI0127836.1"/>
    </source>
</evidence>
<dbReference type="Gene3D" id="3.20.20.70">
    <property type="entry name" value="Aldolase class I"/>
    <property type="match status" value="1"/>
</dbReference>
<dbReference type="CDD" id="cd04730">
    <property type="entry name" value="NPD_like"/>
    <property type="match status" value="1"/>
</dbReference>